<evidence type="ECO:0000256" key="4">
    <source>
        <dbReference type="ARBA" id="ARBA00022692"/>
    </source>
</evidence>
<feature type="transmembrane region" description="Helical" evidence="7">
    <location>
        <begin position="197"/>
        <end position="220"/>
    </location>
</feature>
<dbReference type="Proteomes" id="UP000294194">
    <property type="component" value="Unassembled WGS sequence"/>
</dbReference>
<evidence type="ECO:0000313" key="10">
    <source>
        <dbReference type="EMBL" id="TBN55458.1"/>
    </source>
</evidence>
<comment type="subcellular location">
    <subcellularLocation>
        <location evidence="1 7">Cell membrane</location>
        <topology evidence="1 7">Multi-pass membrane protein</topology>
    </subcellularLocation>
</comment>
<dbReference type="AlphaFoldDB" id="A0A4Q9GM93"/>
<dbReference type="SUPFAM" id="SSF161098">
    <property type="entry name" value="MetI-like"/>
    <property type="match status" value="1"/>
</dbReference>
<dbReference type="InterPro" id="IPR035906">
    <property type="entry name" value="MetI-like_sf"/>
</dbReference>
<evidence type="ECO:0000256" key="8">
    <source>
        <dbReference type="SAM" id="MobiDB-lite"/>
    </source>
</evidence>
<evidence type="ECO:0000256" key="3">
    <source>
        <dbReference type="ARBA" id="ARBA00022475"/>
    </source>
</evidence>
<dbReference type="Pfam" id="PF00528">
    <property type="entry name" value="BPD_transp_1"/>
    <property type="match status" value="1"/>
</dbReference>
<feature type="region of interest" description="Disordered" evidence="8">
    <location>
        <begin position="1"/>
        <end position="44"/>
    </location>
</feature>
<feature type="transmembrane region" description="Helical" evidence="7">
    <location>
        <begin position="258"/>
        <end position="283"/>
    </location>
</feature>
<feature type="transmembrane region" description="Helical" evidence="7">
    <location>
        <begin position="115"/>
        <end position="136"/>
    </location>
</feature>
<evidence type="ECO:0000256" key="5">
    <source>
        <dbReference type="ARBA" id="ARBA00022989"/>
    </source>
</evidence>
<keyword evidence="4 7" id="KW-0812">Transmembrane</keyword>
<feature type="transmembrane region" description="Helical" evidence="7">
    <location>
        <begin position="53"/>
        <end position="78"/>
    </location>
</feature>
<evidence type="ECO:0000256" key="2">
    <source>
        <dbReference type="ARBA" id="ARBA00022448"/>
    </source>
</evidence>
<dbReference type="InterPro" id="IPR051393">
    <property type="entry name" value="ABC_transporter_permease"/>
</dbReference>
<dbReference type="CDD" id="cd06261">
    <property type="entry name" value="TM_PBP2"/>
    <property type="match status" value="1"/>
</dbReference>
<dbReference type="Gene3D" id="1.10.3720.10">
    <property type="entry name" value="MetI-like"/>
    <property type="match status" value="1"/>
</dbReference>
<name>A0A4Q9GM93_9MICO</name>
<dbReference type="PROSITE" id="PS50928">
    <property type="entry name" value="ABC_TM1"/>
    <property type="match status" value="1"/>
</dbReference>
<reference evidence="11" key="1">
    <citation type="submission" date="2019-02" db="EMBL/GenBank/DDBJ databases">
        <title>Glaciihabitans arcticus sp. nov., a psychrotolerant bacterium isolated from polar soil.</title>
        <authorList>
            <person name="Dahal R.H."/>
        </authorList>
    </citation>
    <scope>NUCLEOTIDE SEQUENCE [LARGE SCALE GENOMIC DNA]</scope>
    <source>
        <strain evidence="11">RP-3-7</strain>
    </source>
</reference>
<feature type="transmembrane region" description="Helical" evidence="7">
    <location>
        <begin position="148"/>
        <end position="168"/>
    </location>
</feature>
<gene>
    <name evidence="10" type="ORF">EYE40_14730</name>
</gene>
<feature type="compositionally biased region" description="Polar residues" evidence="8">
    <location>
        <begin position="30"/>
        <end position="39"/>
    </location>
</feature>
<keyword evidence="2 7" id="KW-0813">Transport</keyword>
<evidence type="ECO:0000256" key="1">
    <source>
        <dbReference type="ARBA" id="ARBA00004651"/>
    </source>
</evidence>
<protein>
    <submittedName>
        <fullName evidence="10">Sugar ABC transporter permease</fullName>
    </submittedName>
</protein>
<dbReference type="GO" id="GO:0005886">
    <property type="term" value="C:plasma membrane"/>
    <property type="evidence" value="ECO:0007669"/>
    <property type="project" value="UniProtKB-SubCell"/>
</dbReference>
<evidence type="ECO:0000313" key="11">
    <source>
        <dbReference type="Proteomes" id="UP000294194"/>
    </source>
</evidence>
<feature type="transmembrane region" description="Helical" evidence="7">
    <location>
        <begin position="303"/>
        <end position="324"/>
    </location>
</feature>
<organism evidence="10 11">
    <name type="scientific">Glaciihabitans arcticus</name>
    <dbReference type="NCBI Taxonomy" id="2668039"/>
    <lineage>
        <taxon>Bacteria</taxon>
        <taxon>Bacillati</taxon>
        <taxon>Actinomycetota</taxon>
        <taxon>Actinomycetes</taxon>
        <taxon>Micrococcales</taxon>
        <taxon>Microbacteriaceae</taxon>
        <taxon>Glaciihabitans</taxon>
    </lineage>
</organism>
<keyword evidence="11" id="KW-1185">Reference proteome</keyword>
<keyword evidence="5 7" id="KW-1133">Transmembrane helix</keyword>
<dbReference type="PANTHER" id="PTHR30193:SF41">
    <property type="entry name" value="DIACETYLCHITOBIOSE UPTAKE SYSTEM PERMEASE PROTEIN NGCF"/>
    <property type="match status" value="1"/>
</dbReference>
<accession>A0A4Q9GM93</accession>
<dbReference type="PANTHER" id="PTHR30193">
    <property type="entry name" value="ABC TRANSPORTER PERMEASE PROTEIN"/>
    <property type="match status" value="1"/>
</dbReference>
<sequence length="342" mass="37296">MTPTDPTVLATDTRRDSAAGRANARPAAESDTSPSTPTVRRTGRGSRRKSLEIVLFVAPALLVYVGFVLLPVVLAAYYSVYKWNGLGPLEDFVGLDNYTRALSDPVFIGAMGHNLFFVVASLVVQGPIAIGVALLLNRAMRGRSIFRVIIFIPYVLSEVISAVAWLLILQPQGPFDAVMEAVGLGDLRQLWLADLNVVIWTLLAVVSWKYVGFAIILFLAGLQGVPEELTEAAQIDGASWWQVQRHITIPLLGPTIRIWAFLSIIGSLQLFDMVWVMTGGGPANASSTMATYMIQFGFQRSQLGFGSAIAVILFVISFTFALIYQRFVLRRDTEGALTRGVG</sequence>
<proteinExistence type="inferred from homology"/>
<evidence type="ECO:0000256" key="6">
    <source>
        <dbReference type="ARBA" id="ARBA00023136"/>
    </source>
</evidence>
<evidence type="ECO:0000259" key="9">
    <source>
        <dbReference type="PROSITE" id="PS50928"/>
    </source>
</evidence>
<comment type="caution">
    <text evidence="10">The sequence shown here is derived from an EMBL/GenBank/DDBJ whole genome shotgun (WGS) entry which is preliminary data.</text>
</comment>
<dbReference type="EMBL" id="SISG01000002">
    <property type="protein sequence ID" value="TBN55458.1"/>
    <property type="molecule type" value="Genomic_DNA"/>
</dbReference>
<keyword evidence="6 7" id="KW-0472">Membrane</keyword>
<feature type="domain" description="ABC transmembrane type-1" evidence="9">
    <location>
        <begin position="111"/>
        <end position="324"/>
    </location>
</feature>
<dbReference type="RefSeq" id="WP_130983029.1">
    <property type="nucleotide sequence ID" value="NZ_SISG01000002.1"/>
</dbReference>
<comment type="similarity">
    <text evidence="7">Belongs to the binding-protein-dependent transport system permease family.</text>
</comment>
<keyword evidence="3" id="KW-1003">Cell membrane</keyword>
<dbReference type="InterPro" id="IPR000515">
    <property type="entry name" value="MetI-like"/>
</dbReference>
<evidence type="ECO:0000256" key="7">
    <source>
        <dbReference type="RuleBase" id="RU363032"/>
    </source>
</evidence>
<dbReference type="GO" id="GO:0055085">
    <property type="term" value="P:transmembrane transport"/>
    <property type="evidence" value="ECO:0007669"/>
    <property type="project" value="InterPro"/>
</dbReference>